<dbReference type="Proteomes" id="UP000601435">
    <property type="component" value="Unassembled WGS sequence"/>
</dbReference>
<evidence type="ECO:0000256" key="3">
    <source>
        <dbReference type="ARBA" id="ARBA00023002"/>
    </source>
</evidence>
<dbReference type="Pfam" id="PF00248">
    <property type="entry name" value="Aldo_ket_red"/>
    <property type="match status" value="1"/>
</dbReference>
<keyword evidence="3" id="KW-0560">Oxidoreductase</keyword>
<organism evidence="5 6">
    <name type="scientific">Symbiodinium necroappetens</name>
    <dbReference type="NCBI Taxonomy" id="1628268"/>
    <lineage>
        <taxon>Eukaryota</taxon>
        <taxon>Sar</taxon>
        <taxon>Alveolata</taxon>
        <taxon>Dinophyceae</taxon>
        <taxon>Suessiales</taxon>
        <taxon>Symbiodiniaceae</taxon>
        <taxon>Symbiodinium</taxon>
    </lineage>
</organism>
<reference evidence="5" key="1">
    <citation type="submission" date="2021-02" db="EMBL/GenBank/DDBJ databases">
        <authorList>
            <person name="Dougan E. K."/>
            <person name="Rhodes N."/>
            <person name="Thang M."/>
            <person name="Chan C."/>
        </authorList>
    </citation>
    <scope>NUCLEOTIDE SEQUENCE</scope>
</reference>
<evidence type="ECO:0000256" key="2">
    <source>
        <dbReference type="ARBA" id="ARBA00022857"/>
    </source>
</evidence>
<keyword evidence="2" id="KW-0521">NADP</keyword>
<dbReference type="AlphaFoldDB" id="A0A813B550"/>
<dbReference type="OrthoDB" id="416253at2759"/>
<dbReference type="FunFam" id="3.20.20.100:FF:000002">
    <property type="entry name" value="2,5-diketo-D-gluconic acid reductase A"/>
    <property type="match status" value="1"/>
</dbReference>
<evidence type="ECO:0000256" key="1">
    <source>
        <dbReference type="ARBA" id="ARBA00007905"/>
    </source>
</evidence>
<name>A0A813B550_9DINO</name>
<comment type="caution">
    <text evidence="5">The sequence shown here is derived from an EMBL/GenBank/DDBJ whole genome shotgun (WGS) entry which is preliminary data.</text>
</comment>
<evidence type="ECO:0000313" key="5">
    <source>
        <dbReference type="EMBL" id="CAE7891939.1"/>
    </source>
</evidence>
<protein>
    <recommendedName>
        <fullName evidence="4">NADP-dependent oxidoreductase domain-containing protein</fullName>
    </recommendedName>
</protein>
<keyword evidence="6" id="KW-1185">Reference proteome</keyword>
<dbReference type="PANTHER" id="PTHR43827">
    <property type="entry name" value="2,5-DIKETO-D-GLUCONIC ACID REDUCTASE"/>
    <property type="match status" value="1"/>
</dbReference>
<accession>A0A813B550</accession>
<dbReference type="PRINTS" id="PR00069">
    <property type="entry name" value="ALDKETRDTASE"/>
</dbReference>
<sequence length="371" mass="41546">MALPQPHHIHCSPVALPSLGVAGPEFSRFLHGRGRCTSEVRLTAIYMGIFCMKARTRLKRRSTERSTGFQSRRHLGVSVICTTVGASKALAARAPSLSAVPGIGLGTCCLKGQDSFQQVLNGLQLGYRFIDTASHYDNESDVAQAVRESQVQREDVFLVTKIWFDDMGEKAPEAILESLKRLDTEYVDLLLMHFPGANDALQSPSANRKRRETTWRAMEEAKSSGRAKSIGVANFTRRHLKEMFEYCREPPSVLQTEIHPYFQQTKLVEFAVQKGLQVQSFSPLAHGELNLLEDKVLKSIAATHQKSTAQVVLRWLLQKSILPIVFSRSRQRLAENLDTNFQLSSGDMDRISFLDRDMAEARVGFDPNLIA</sequence>
<dbReference type="Gene3D" id="3.20.20.100">
    <property type="entry name" value="NADP-dependent oxidoreductase domain"/>
    <property type="match status" value="1"/>
</dbReference>
<dbReference type="SUPFAM" id="SSF51430">
    <property type="entry name" value="NAD(P)-linked oxidoreductase"/>
    <property type="match status" value="1"/>
</dbReference>
<proteinExistence type="inferred from homology"/>
<dbReference type="InterPro" id="IPR023210">
    <property type="entry name" value="NADP_OxRdtase_dom"/>
</dbReference>
<dbReference type="GO" id="GO:0016616">
    <property type="term" value="F:oxidoreductase activity, acting on the CH-OH group of donors, NAD or NADP as acceptor"/>
    <property type="evidence" value="ECO:0007669"/>
    <property type="project" value="UniProtKB-ARBA"/>
</dbReference>
<dbReference type="EMBL" id="CAJNJA010067252">
    <property type="protein sequence ID" value="CAE7891939.1"/>
    <property type="molecule type" value="Genomic_DNA"/>
</dbReference>
<dbReference type="InterPro" id="IPR020471">
    <property type="entry name" value="AKR"/>
</dbReference>
<dbReference type="PANTHER" id="PTHR43827:SF3">
    <property type="entry name" value="NADP-DEPENDENT OXIDOREDUCTASE DOMAIN-CONTAINING PROTEIN"/>
    <property type="match status" value="1"/>
</dbReference>
<dbReference type="CDD" id="cd19071">
    <property type="entry name" value="AKR_AKR1-5-like"/>
    <property type="match status" value="1"/>
</dbReference>
<gene>
    <name evidence="5" type="ORF">SNEC2469_LOCUS29666</name>
</gene>
<evidence type="ECO:0000313" key="6">
    <source>
        <dbReference type="Proteomes" id="UP000601435"/>
    </source>
</evidence>
<feature type="domain" description="NADP-dependent oxidoreductase" evidence="4">
    <location>
        <begin position="103"/>
        <end position="352"/>
    </location>
</feature>
<dbReference type="InterPro" id="IPR036812">
    <property type="entry name" value="NAD(P)_OxRdtase_dom_sf"/>
</dbReference>
<evidence type="ECO:0000259" key="4">
    <source>
        <dbReference type="Pfam" id="PF00248"/>
    </source>
</evidence>
<comment type="similarity">
    <text evidence="1">Belongs to the aldo/keto reductase family.</text>
</comment>